<reference evidence="1 2" key="1">
    <citation type="submission" date="2018-06" db="EMBL/GenBank/DDBJ databases">
        <title>Chryseolinea flavus sp. nov., a member of the phylum Bacteroidetes isolated from soil.</title>
        <authorList>
            <person name="Li Y."/>
            <person name="Wang J."/>
        </authorList>
    </citation>
    <scope>NUCLEOTIDE SEQUENCE [LARGE SCALE GENOMIC DNA]</scope>
    <source>
        <strain evidence="1 2">SDU1-6</strain>
    </source>
</reference>
<gene>
    <name evidence="1" type="ORF">DQQ10_27545</name>
</gene>
<organism evidence="1 2">
    <name type="scientific">Pseudochryseolinea flava</name>
    <dbReference type="NCBI Taxonomy" id="2059302"/>
    <lineage>
        <taxon>Bacteria</taxon>
        <taxon>Pseudomonadati</taxon>
        <taxon>Bacteroidota</taxon>
        <taxon>Cytophagia</taxon>
        <taxon>Cytophagales</taxon>
        <taxon>Fulvivirgaceae</taxon>
        <taxon>Pseudochryseolinea</taxon>
    </lineage>
</organism>
<accession>A0A364XTY0</accession>
<proteinExistence type="predicted"/>
<dbReference type="EMBL" id="QMFY01000035">
    <property type="protein sequence ID" value="RAV97604.1"/>
    <property type="molecule type" value="Genomic_DNA"/>
</dbReference>
<dbReference type="AlphaFoldDB" id="A0A364XTY0"/>
<dbReference type="Proteomes" id="UP000251889">
    <property type="component" value="Unassembled WGS sequence"/>
</dbReference>
<protein>
    <submittedName>
        <fullName evidence="1">Uncharacterized protein</fullName>
    </submittedName>
</protein>
<evidence type="ECO:0000313" key="2">
    <source>
        <dbReference type="Proteomes" id="UP000251889"/>
    </source>
</evidence>
<keyword evidence="2" id="KW-1185">Reference proteome</keyword>
<comment type="caution">
    <text evidence="1">The sequence shown here is derived from an EMBL/GenBank/DDBJ whole genome shotgun (WGS) entry which is preliminary data.</text>
</comment>
<dbReference type="RefSeq" id="WP_112750177.1">
    <property type="nucleotide sequence ID" value="NZ_QMFY01000035.1"/>
</dbReference>
<name>A0A364XTY0_9BACT</name>
<evidence type="ECO:0000313" key="1">
    <source>
        <dbReference type="EMBL" id="RAV97604.1"/>
    </source>
</evidence>
<sequence>MKFNSDRYPLVKLPQKIDYCLYLIKEELKSRRFFEGLHSVGLDDVYLQPDYFAKCDPPISVMI</sequence>